<dbReference type="EMBL" id="FNUD01000002">
    <property type="protein sequence ID" value="SEE33080.1"/>
    <property type="molecule type" value="Genomic_DNA"/>
</dbReference>
<evidence type="ECO:0000313" key="3">
    <source>
        <dbReference type="Proteomes" id="UP000183613"/>
    </source>
</evidence>
<dbReference type="CDD" id="cd00519">
    <property type="entry name" value="Lipase_3"/>
    <property type="match status" value="1"/>
</dbReference>
<dbReference type="PANTHER" id="PTHR45856">
    <property type="entry name" value="ALPHA/BETA-HYDROLASES SUPERFAMILY PROTEIN"/>
    <property type="match status" value="1"/>
</dbReference>
<dbReference type="OrthoDB" id="5562330at2"/>
<dbReference type="RefSeq" id="WP_048360639.1">
    <property type="nucleotide sequence ID" value="NZ_FNUD01000002.1"/>
</dbReference>
<evidence type="ECO:0000313" key="2">
    <source>
        <dbReference type="EMBL" id="SEE33080.1"/>
    </source>
</evidence>
<protein>
    <submittedName>
        <fullName evidence="2">Lipase (Class 3)</fullName>
    </submittedName>
</protein>
<gene>
    <name evidence="2" type="ORF">SAMN04489800_0511</name>
</gene>
<dbReference type="InterPro" id="IPR002921">
    <property type="entry name" value="Fungal_lipase-type"/>
</dbReference>
<proteinExistence type="predicted"/>
<dbReference type="Pfam" id="PF01764">
    <property type="entry name" value="Lipase_3"/>
    <property type="match status" value="1"/>
</dbReference>
<sequence>MSSSSRQNRYSQTSFQLIDERGAGEPYAGLAYEMVDKEGKTCGGYLDAAGVGRPGSPVTGPVVVMFRQPHDRSHAVYARLMDRHYRPLEITELQVRAEQTRYLHEDGSRTRAKPACAGTDIDYYQVEVRHLVEHAGHLPSEVDSHYRPDTETGRPMGFGVGLAADRHTVLEVRPLRVLQPMFSTGSRFCALNLFQLALLADFNDCPFIQKTDHCDALLVNDVAYSRRLEVVPCGPGQEHPGDIHFFDDDGLGAQATGAQAFVTYNDEVTLITVRSTGTMLDALQPGDMEQVHFEEGEGRVHRGFYRAARQVYGFVTDCLDRFCEGQKLLISGHGPGGAIALLLAQMLRCRPDFNHDIVLYTYGAPRAADAVFIKAAESLVHHRVVDHNDPVPSMPGSWMDVRASVSGLGAAPAFVNVPAGLSLFVAGMTRLTGEPYQHHGTLHYLMPVESGPREQSHILWEPVCETVTQHALCRRAIEHPGQLLEAAGHSPQVRYISGCRETLQRYREAFETSSARVTEREVMCVDLAFEQISQQLRTRYREAVTRPGKPVAQTINQLMRELAKVQRTREHLYRLRSKRLSKVDVYGE</sequence>
<dbReference type="InterPro" id="IPR029058">
    <property type="entry name" value="AB_hydrolase_fold"/>
</dbReference>
<dbReference type="SUPFAM" id="SSF53474">
    <property type="entry name" value="alpha/beta-Hydrolases"/>
    <property type="match status" value="1"/>
</dbReference>
<organism evidence="2 3">
    <name type="scientific">Pseudomonas deceptionensis</name>
    <dbReference type="NCBI Taxonomy" id="882211"/>
    <lineage>
        <taxon>Bacteria</taxon>
        <taxon>Pseudomonadati</taxon>
        <taxon>Pseudomonadota</taxon>
        <taxon>Gammaproteobacteria</taxon>
        <taxon>Pseudomonadales</taxon>
        <taxon>Pseudomonadaceae</taxon>
        <taxon>Pseudomonas</taxon>
    </lineage>
</organism>
<evidence type="ECO:0000259" key="1">
    <source>
        <dbReference type="Pfam" id="PF01764"/>
    </source>
</evidence>
<reference evidence="2" key="1">
    <citation type="submission" date="2016-10" db="EMBL/GenBank/DDBJ databases">
        <authorList>
            <person name="Varghese N."/>
            <person name="Submissions S."/>
        </authorList>
    </citation>
    <scope>NUCLEOTIDE SEQUENCE [LARGE SCALE GENOMIC DNA]</scope>
    <source>
        <strain evidence="2">LMG 25555</strain>
    </source>
</reference>
<dbReference type="PANTHER" id="PTHR45856:SF24">
    <property type="entry name" value="FUNGAL LIPASE-LIKE DOMAIN-CONTAINING PROTEIN"/>
    <property type="match status" value="1"/>
</dbReference>
<keyword evidence="3" id="KW-1185">Reference proteome</keyword>
<name>A0A1H5HZ31_PSEDM</name>
<accession>A0A1H5HZ31</accession>
<feature type="domain" description="Fungal lipase-type" evidence="1">
    <location>
        <begin position="271"/>
        <end position="396"/>
    </location>
</feature>
<dbReference type="Gene3D" id="3.40.50.1820">
    <property type="entry name" value="alpha/beta hydrolase"/>
    <property type="match status" value="1"/>
</dbReference>
<dbReference type="AlphaFoldDB" id="A0A1H5HZ31"/>
<comment type="caution">
    <text evidence="2">The sequence shown here is derived from an EMBL/GenBank/DDBJ whole genome shotgun (WGS) entry which is preliminary data.</text>
</comment>
<dbReference type="Proteomes" id="UP000183613">
    <property type="component" value="Unassembled WGS sequence"/>
</dbReference>
<dbReference type="GO" id="GO:0006629">
    <property type="term" value="P:lipid metabolic process"/>
    <property type="evidence" value="ECO:0007669"/>
    <property type="project" value="InterPro"/>
</dbReference>
<dbReference type="InterPro" id="IPR051218">
    <property type="entry name" value="Sec_MonoDiacylglyc_Lipase"/>
</dbReference>